<dbReference type="RefSeq" id="WP_369084728.1">
    <property type="nucleotide sequence ID" value="NZ_JBFSHR010000046.1"/>
</dbReference>
<proteinExistence type="predicted"/>
<evidence type="ECO:0000256" key="1">
    <source>
        <dbReference type="SAM" id="MobiDB-lite"/>
    </source>
</evidence>
<dbReference type="Gene3D" id="3.30.70.1570">
    <property type="match status" value="1"/>
</dbReference>
<dbReference type="EMBL" id="JBFSHR010000046">
    <property type="protein sequence ID" value="MEX6430308.1"/>
    <property type="molecule type" value="Genomic_DNA"/>
</dbReference>
<gene>
    <name evidence="2" type="ORF">AB6A68_10765</name>
</gene>
<evidence type="ECO:0000313" key="2">
    <source>
        <dbReference type="EMBL" id="MEX6430308.1"/>
    </source>
</evidence>
<reference evidence="2 3" key="1">
    <citation type="submission" date="2024-07" db="EMBL/GenBank/DDBJ databases">
        <title>Draft Genome Sequence of Ferrimicrobium acidiphilum Strain YE2023, Isolated from a Pulp of Bioleach Reactor.</title>
        <authorList>
            <person name="Elkina Y.A."/>
            <person name="Bulaeva A.G."/>
            <person name="Beletsky A.V."/>
            <person name="Mardanov A.V."/>
        </authorList>
    </citation>
    <scope>NUCLEOTIDE SEQUENCE [LARGE SCALE GENOMIC DNA]</scope>
    <source>
        <strain evidence="2 3">YE2023</strain>
    </source>
</reference>
<dbReference type="InterPro" id="IPR046997">
    <property type="entry name" value="Isocitrate_DH_TT1725_C_sf"/>
</dbReference>
<comment type="caution">
    <text evidence="2">The sequence shown here is derived from an EMBL/GenBank/DDBJ whole genome shotgun (WGS) entry which is preliminary data.</text>
</comment>
<name>A0ABV3Y421_9ACTN</name>
<dbReference type="Proteomes" id="UP001560267">
    <property type="component" value="Unassembled WGS sequence"/>
</dbReference>
<feature type="region of interest" description="Disordered" evidence="1">
    <location>
        <begin position="1"/>
        <end position="20"/>
    </location>
</feature>
<sequence>MNAIDRATTPTDQTRPLGPRESVRRRVIGVDLWVECPSGREQVVSQARLAAMRTHLRLSEAWDKVDSENTARVNELAELQLRFVARRDDVHLTDEAICELLDQLAGRIRWSQLVKLEEFDGVSVLEPRLAY</sequence>
<accession>A0ABV3Y421</accession>
<evidence type="ECO:0000313" key="3">
    <source>
        <dbReference type="Proteomes" id="UP001560267"/>
    </source>
</evidence>
<protein>
    <submittedName>
        <fullName evidence="2">Uncharacterized protein</fullName>
    </submittedName>
</protein>
<keyword evidence="3" id="KW-1185">Reference proteome</keyword>
<organism evidence="2 3">
    <name type="scientific">Ferrimicrobium acidiphilum</name>
    <dbReference type="NCBI Taxonomy" id="121039"/>
    <lineage>
        <taxon>Bacteria</taxon>
        <taxon>Bacillati</taxon>
        <taxon>Actinomycetota</taxon>
        <taxon>Acidimicrobiia</taxon>
        <taxon>Acidimicrobiales</taxon>
        <taxon>Acidimicrobiaceae</taxon>
        <taxon>Ferrimicrobium</taxon>
    </lineage>
</organism>